<feature type="compositionally biased region" description="Basic residues" evidence="1">
    <location>
        <begin position="54"/>
        <end position="67"/>
    </location>
</feature>
<dbReference type="Gene3D" id="3.40.1440.10">
    <property type="entry name" value="GIY-YIG endonuclease"/>
    <property type="match status" value="1"/>
</dbReference>
<feature type="domain" description="GIY-YIG" evidence="2">
    <location>
        <begin position="1"/>
        <end position="72"/>
    </location>
</feature>
<proteinExistence type="predicted"/>
<evidence type="ECO:0000313" key="3">
    <source>
        <dbReference type="EMBL" id="PIP24141.1"/>
    </source>
</evidence>
<dbReference type="InterPro" id="IPR000305">
    <property type="entry name" value="GIY-YIG_endonuc"/>
</dbReference>
<organism evidence="3 4">
    <name type="scientific">Candidatus Nealsonbacteria bacterium CG23_combo_of_CG06-09_8_20_14_all_37_18</name>
    <dbReference type="NCBI Taxonomy" id="1974720"/>
    <lineage>
        <taxon>Bacteria</taxon>
        <taxon>Candidatus Nealsoniibacteriota</taxon>
    </lineage>
</organism>
<dbReference type="Proteomes" id="UP000229952">
    <property type="component" value="Unassembled WGS sequence"/>
</dbReference>
<dbReference type="Pfam" id="PF01541">
    <property type="entry name" value="GIY-YIG"/>
    <property type="match status" value="1"/>
</dbReference>
<dbReference type="InterPro" id="IPR035901">
    <property type="entry name" value="GIY-YIG_endonuc_sf"/>
</dbReference>
<feature type="region of interest" description="Disordered" evidence="1">
    <location>
        <begin position="48"/>
        <end position="74"/>
    </location>
</feature>
<accession>A0A2G9Z095</accession>
<dbReference type="AlphaFoldDB" id="A0A2G9Z095"/>
<dbReference type="SUPFAM" id="SSF82771">
    <property type="entry name" value="GIY-YIG endonuclease"/>
    <property type="match status" value="1"/>
</dbReference>
<comment type="caution">
    <text evidence="3">The sequence shown here is derived from an EMBL/GenBank/DDBJ whole genome shotgun (WGS) entry which is preliminary data.</text>
</comment>
<name>A0A2G9Z095_9BACT</name>
<reference evidence="3 4" key="1">
    <citation type="submission" date="2017-09" db="EMBL/GenBank/DDBJ databases">
        <title>Depth-based differentiation of microbial function through sediment-hosted aquifers and enrichment of novel symbionts in the deep terrestrial subsurface.</title>
        <authorList>
            <person name="Probst A.J."/>
            <person name="Ladd B."/>
            <person name="Jarett J.K."/>
            <person name="Geller-Mcgrath D.E."/>
            <person name="Sieber C.M."/>
            <person name="Emerson J.B."/>
            <person name="Anantharaman K."/>
            <person name="Thomas B.C."/>
            <person name="Malmstrom R."/>
            <person name="Stieglmeier M."/>
            <person name="Klingl A."/>
            <person name="Woyke T."/>
            <person name="Ryan C.M."/>
            <person name="Banfield J.F."/>
        </authorList>
    </citation>
    <scope>NUCLEOTIDE SEQUENCE [LARGE SCALE GENOMIC DNA]</scope>
    <source>
        <strain evidence="3">CG23_combo_of_CG06-09_8_20_14_all_37_18</strain>
    </source>
</reference>
<protein>
    <submittedName>
        <fullName evidence="3">Excinuclease ABC subunit C</fullName>
    </submittedName>
</protein>
<evidence type="ECO:0000313" key="4">
    <source>
        <dbReference type="Proteomes" id="UP000229952"/>
    </source>
</evidence>
<dbReference type="PROSITE" id="PS50164">
    <property type="entry name" value="GIY_YIG"/>
    <property type="match status" value="1"/>
</dbReference>
<evidence type="ECO:0000259" key="2">
    <source>
        <dbReference type="PROSITE" id="PS50164"/>
    </source>
</evidence>
<gene>
    <name evidence="3" type="ORF">COX35_02385</name>
</gene>
<evidence type="ECO:0000256" key="1">
    <source>
        <dbReference type="SAM" id="MobiDB-lite"/>
    </source>
</evidence>
<dbReference type="EMBL" id="PCRQ01000063">
    <property type="protein sequence ID" value="PIP24141.1"/>
    <property type="molecule type" value="Genomic_DNA"/>
</dbReference>
<sequence>MFYVYLIKNSKNNTYIGYTNDLRRRIKEHKSKNPELIYYEAYKNEKDAKEREKKLKQRGQTVRRLKERLKNSFQ</sequence>